<gene>
    <name evidence="3" type="ORF">G5S52_17560</name>
</gene>
<organism evidence="3 4">
    <name type="scientific">Grimontia sedimenti</name>
    <dbReference type="NCBI Taxonomy" id="2711294"/>
    <lineage>
        <taxon>Bacteria</taxon>
        <taxon>Pseudomonadati</taxon>
        <taxon>Pseudomonadota</taxon>
        <taxon>Gammaproteobacteria</taxon>
        <taxon>Vibrionales</taxon>
        <taxon>Vibrionaceae</taxon>
        <taxon>Grimontia</taxon>
    </lineage>
</organism>
<evidence type="ECO:0000256" key="1">
    <source>
        <dbReference type="SAM" id="SignalP"/>
    </source>
</evidence>
<sequence length="611" mass="66924">MTHYSSVLKTLFVLMCAATLGACNNDGKGNLVISDLQAENHKTQYGEEVTITYTFQSTGYSSGETDVQFVLVHGDETETFSENETEISEYHIVGLQTLQLKNGISRETVTFNVPESVTGGQYELIAHVDPENLIDELNENDNAPHPDDEKDQYHHVVLDIEGPPDHDHHLQNLSLGIKQLILDSPTSWQDGDEHRSDIVGHIDVRYYGEHSDAVSLIGEVEINGNWEPLSFWGATTSSYQKNLVVDLSLSDHANHIGFDLVLDEAHITDLWSTYNVSAENNVNFRLSVNDSGTDLVEADESNNHVDFSLPLYFFTATDATPASYAPESNYLDSIAPAAGIGAINYEKNFDASYGDTSKFAVTVELYGKLALVPLVDPGAVISGTGDVSAYFFNAENTLFGVSFDGSAYASGTNTGYATEMVIFNATILEDEYYTSSYSKTWEKSWEEEKVLASARFSIGPVPMSVEAGVSGSLGLEMEVGYNAELTGGGDLFSVDFGAFGRGGIDLLIASGGVQAIFNLIENTFSMESTAGFDLGSNPNIYYSITLQDAIDVISGKFGLYADLRGIKWCKKWFIPYPCGSKTTRYSLWLYQTPSVFEKTWTLLSKSGQVDL</sequence>
<accession>A0A6M1RTU1</accession>
<protein>
    <recommendedName>
        <fullName evidence="2">CARDB domain-containing protein</fullName>
    </recommendedName>
</protein>
<feature type="signal peptide" evidence="1">
    <location>
        <begin position="1"/>
        <end position="22"/>
    </location>
</feature>
<keyword evidence="4" id="KW-1185">Reference proteome</keyword>
<dbReference type="RefSeq" id="WP_165016809.1">
    <property type="nucleotide sequence ID" value="NZ_JAALDL010000014.1"/>
</dbReference>
<feature type="domain" description="CARDB" evidence="2">
    <location>
        <begin position="31"/>
        <end position="143"/>
    </location>
</feature>
<dbReference type="Pfam" id="PF07705">
    <property type="entry name" value="CARDB"/>
    <property type="match status" value="1"/>
</dbReference>
<comment type="caution">
    <text evidence="3">The sequence shown here is derived from an EMBL/GenBank/DDBJ whole genome shotgun (WGS) entry which is preliminary data.</text>
</comment>
<dbReference type="InterPro" id="IPR011635">
    <property type="entry name" value="CARDB"/>
</dbReference>
<evidence type="ECO:0000259" key="2">
    <source>
        <dbReference type="Pfam" id="PF07705"/>
    </source>
</evidence>
<dbReference type="Proteomes" id="UP000473008">
    <property type="component" value="Unassembled WGS sequence"/>
</dbReference>
<name>A0A6M1RTU1_9GAMM</name>
<proteinExistence type="predicted"/>
<reference evidence="3 4" key="1">
    <citation type="submission" date="2020-02" db="EMBL/GenBank/DDBJ databases">
        <title>The draft genome of Grimontia sedimenta sp. nov., isolated from benthic sediments near coral reefs south of Kuwait.</title>
        <authorList>
            <person name="Mahmoud H.M."/>
            <person name="Jose L."/>
            <person name="Eapen S."/>
        </authorList>
    </citation>
    <scope>NUCLEOTIDE SEQUENCE [LARGE SCALE GENOMIC DNA]</scope>
    <source>
        <strain evidence="3 4">S25</strain>
    </source>
</reference>
<evidence type="ECO:0000313" key="3">
    <source>
        <dbReference type="EMBL" id="NGN99387.1"/>
    </source>
</evidence>
<dbReference type="Gene3D" id="2.60.40.10">
    <property type="entry name" value="Immunoglobulins"/>
    <property type="match status" value="1"/>
</dbReference>
<dbReference type="InterPro" id="IPR013783">
    <property type="entry name" value="Ig-like_fold"/>
</dbReference>
<feature type="chain" id="PRO_5026961864" description="CARDB domain-containing protein" evidence="1">
    <location>
        <begin position="23"/>
        <end position="611"/>
    </location>
</feature>
<dbReference type="AlphaFoldDB" id="A0A6M1RTU1"/>
<dbReference type="EMBL" id="JAALDL010000014">
    <property type="protein sequence ID" value="NGN99387.1"/>
    <property type="molecule type" value="Genomic_DNA"/>
</dbReference>
<evidence type="ECO:0000313" key="4">
    <source>
        <dbReference type="Proteomes" id="UP000473008"/>
    </source>
</evidence>
<keyword evidence="1" id="KW-0732">Signal</keyword>